<feature type="non-terminal residue" evidence="1">
    <location>
        <position position="1"/>
    </location>
</feature>
<organism evidence="1 2">
    <name type="scientific">Gigaspora margarita</name>
    <dbReference type="NCBI Taxonomy" id="4874"/>
    <lineage>
        <taxon>Eukaryota</taxon>
        <taxon>Fungi</taxon>
        <taxon>Fungi incertae sedis</taxon>
        <taxon>Mucoromycota</taxon>
        <taxon>Glomeromycotina</taxon>
        <taxon>Glomeromycetes</taxon>
        <taxon>Diversisporales</taxon>
        <taxon>Gigasporaceae</taxon>
        <taxon>Gigaspora</taxon>
    </lineage>
</organism>
<comment type="caution">
    <text evidence="1">The sequence shown here is derived from an EMBL/GenBank/DDBJ whole genome shotgun (WGS) entry which is preliminary data.</text>
</comment>
<proteinExistence type="predicted"/>
<accession>A0ABN7X1T1</accession>
<evidence type="ECO:0000313" key="2">
    <source>
        <dbReference type="Proteomes" id="UP000789901"/>
    </source>
</evidence>
<gene>
    <name evidence="1" type="ORF">GMARGA_LOCUS37189</name>
</gene>
<name>A0ABN7X1T1_GIGMA</name>
<evidence type="ECO:0000313" key="1">
    <source>
        <dbReference type="EMBL" id="CAG8844605.1"/>
    </source>
</evidence>
<sequence length="128" mass="14321">TSTNHWVISSDLNSEIEVEVLAYHIKFVTIAITNNDENNNIAEALNASKPETDISSNIAEANSYSAYCQFVLDRENTRHVNFHKQLVNSIFAYYSNVLGMILKPQSLKENMFNAAVSSTINVQLLVVP</sequence>
<dbReference type="EMBL" id="CAJVQB010076498">
    <property type="protein sequence ID" value="CAG8844605.1"/>
    <property type="molecule type" value="Genomic_DNA"/>
</dbReference>
<dbReference type="Proteomes" id="UP000789901">
    <property type="component" value="Unassembled WGS sequence"/>
</dbReference>
<keyword evidence="2" id="KW-1185">Reference proteome</keyword>
<reference evidence="1 2" key="1">
    <citation type="submission" date="2021-06" db="EMBL/GenBank/DDBJ databases">
        <authorList>
            <person name="Kallberg Y."/>
            <person name="Tangrot J."/>
            <person name="Rosling A."/>
        </authorList>
    </citation>
    <scope>NUCLEOTIDE SEQUENCE [LARGE SCALE GENOMIC DNA]</scope>
    <source>
        <strain evidence="1 2">120-4 pot B 10/14</strain>
    </source>
</reference>
<feature type="non-terminal residue" evidence="1">
    <location>
        <position position="128"/>
    </location>
</feature>
<protein>
    <submittedName>
        <fullName evidence="1">41798_t:CDS:1</fullName>
    </submittedName>
</protein>